<feature type="signal peptide" evidence="2">
    <location>
        <begin position="1"/>
        <end position="23"/>
    </location>
</feature>
<dbReference type="STRING" id="1071918.SAMN05421544_102206"/>
<proteinExistence type="predicted"/>
<evidence type="ECO:0000313" key="3">
    <source>
        <dbReference type="EMBL" id="SDE05956.1"/>
    </source>
</evidence>
<keyword evidence="2" id="KW-0732">Signal</keyword>
<evidence type="ECO:0000256" key="2">
    <source>
        <dbReference type="SAM" id="SignalP"/>
    </source>
</evidence>
<protein>
    <recommendedName>
        <fullName evidence="5">Lipoprotein</fullName>
    </recommendedName>
</protein>
<dbReference type="EMBL" id="FNAS01000002">
    <property type="protein sequence ID" value="SDE05956.1"/>
    <property type="molecule type" value="Genomic_DNA"/>
</dbReference>
<gene>
    <name evidence="3" type="ORF">SAMN05421544_102206</name>
</gene>
<accession>A0A1G6ZWF3</accession>
<reference evidence="3 4" key="1">
    <citation type="submission" date="2016-10" db="EMBL/GenBank/DDBJ databases">
        <authorList>
            <person name="de Groot N.N."/>
        </authorList>
    </citation>
    <scope>NUCLEOTIDE SEQUENCE [LARGE SCALE GENOMIC DNA]</scope>
    <source>
        <strain evidence="3 4">DSM 24015</strain>
    </source>
</reference>
<feature type="chain" id="PRO_5011557310" description="Lipoprotein" evidence="2">
    <location>
        <begin position="24"/>
        <end position="205"/>
    </location>
</feature>
<sequence length="205" mass="22273">MKTLKTSALGLLLLIGLSSCSKKETTTTLSDSVPVSNAAASDSATKPEETAAAESTNESAIIDKIKGYIKNTLLTEADLRVIQDSDRKFKMAQTDLNGDGKNETFVYFNSDYFRGSGGGTVLLFSPEGELITKFTPMKLPIYIENTANNNWKSLVVSVSGKWKKLSYANDKYPSNPSMVAVEVNAPDKGDTVLFDNLDALKEYGF</sequence>
<dbReference type="Proteomes" id="UP000198517">
    <property type="component" value="Unassembled WGS sequence"/>
</dbReference>
<feature type="compositionally biased region" description="Polar residues" evidence="1">
    <location>
        <begin position="33"/>
        <end position="44"/>
    </location>
</feature>
<dbReference type="OrthoDB" id="5348860at2"/>
<feature type="region of interest" description="Disordered" evidence="1">
    <location>
        <begin position="33"/>
        <end position="55"/>
    </location>
</feature>
<dbReference type="PROSITE" id="PS51257">
    <property type="entry name" value="PROKAR_LIPOPROTEIN"/>
    <property type="match status" value="1"/>
</dbReference>
<evidence type="ECO:0000256" key="1">
    <source>
        <dbReference type="SAM" id="MobiDB-lite"/>
    </source>
</evidence>
<evidence type="ECO:0008006" key="5">
    <source>
        <dbReference type="Google" id="ProtNLM"/>
    </source>
</evidence>
<evidence type="ECO:0000313" key="4">
    <source>
        <dbReference type="Proteomes" id="UP000198517"/>
    </source>
</evidence>
<dbReference type="AlphaFoldDB" id="A0A1G6ZWF3"/>
<name>A0A1G6ZWF3_9FLAO</name>
<organism evidence="3 4">
    <name type="scientific">Riemerella columbipharyngis</name>
    <dbReference type="NCBI Taxonomy" id="1071918"/>
    <lineage>
        <taxon>Bacteria</taxon>
        <taxon>Pseudomonadati</taxon>
        <taxon>Bacteroidota</taxon>
        <taxon>Flavobacteriia</taxon>
        <taxon>Flavobacteriales</taxon>
        <taxon>Weeksellaceae</taxon>
        <taxon>Riemerella</taxon>
    </lineage>
</organism>
<keyword evidence="4" id="KW-1185">Reference proteome</keyword>
<dbReference type="RefSeq" id="WP_092735911.1">
    <property type="nucleotide sequence ID" value="NZ_FNAS01000002.1"/>
</dbReference>